<name>A0ABV9JNN6_9GAMM</name>
<evidence type="ECO:0000313" key="2">
    <source>
        <dbReference type="EMBL" id="MFC4655882.1"/>
    </source>
</evidence>
<organism evidence="2 3">
    <name type="scientific">Rheinheimera marina</name>
    <dbReference type="NCBI Taxonomy" id="1774958"/>
    <lineage>
        <taxon>Bacteria</taxon>
        <taxon>Pseudomonadati</taxon>
        <taxon>Pseudomonadota</taxon>
        <taxon>Gammaproteobacteria</taxon>
        <taxon>Chromatiales</taxon>
        <taxon>Chromatiaceae</taxon>
        <taxon>Rheinheimera</taxon>
    </lineage>
</organism>
<evidence type="ECO:0000256" key="1">
    <source>
        <dbReference type="SAM" id="Phobius"/>
    </source>
</evidence>
<feature type="transmembrane region" description="Helical" evidence="1">
    <location>
        <begin position="135"/>
        <end position="157"/>
    </location>
</feature>
<keyword evidence="3" id="KW-1185">Reference proteome</keyword>
<dbReference type="Proteomes" id="UP001595962">
    <property type="component" value="Unassembled WGS sequence"/>
</dbReference>
<keyword evidence="1" id="KW-0472">Membrane</keyword>
<keyword evidence="1" id="KW-1133">Transmembrane helix</keyword>
<dbReference type="Pfam" id="PF11157">
    <property type="entry name" value="DUF2937"/>
    <property type="match status" value="1"/>
</dbReference>
<dbReference type="InterPro" id="IPR022584">
    <property type="entry name" value="DUF2937"/>
</dbReference>
<protein>
    <submittedName>
        <fullName evidence="2">DUF2937 family protein</fullName>
    </submittedName>
</protein>
<comment type="caution">
    <text evidence="2">The sequence shown here is derived from an EMBL/GenBank/DDBJ whole genome shotgun (WGS) entry which is preliminary data.</text>
</comment>
<proteinExistence type="predicted"/>
<dbReference type="EMBL" id="JBHSGB010000010">
    <property type="protein sequence ID" value="MFC4655882.1"/>
    <property type="molecule type" value="Genomic_DNA"/>
</dbReference>
<dbReference type="RefSeq" id="WP_377334395.1">
    <property type="nucleotide sequence ID" value="NZ_JBHSGB010000010.1"/>
</dbReference>
<evidence type="ECO:0000313" key="3">
    <source>
        <dbReference type="Proteomes" id="UP001595962"/>
    </source>
</evidence>
<keyword evidence="1" id="KW-0812">Transmembrane</keyword>
<accession>A0ABV9JNN6</accession>
<reference evidence="3" key="1">
    <citation type="journal article" date="2019" name="Int. J. Syst. Evol. Microbiol.">
        <title>The Global Catalogue of Microorganisms (GCM) 10K type strain sequencing project: providing services to taxonomists for standard genome sequencing and annotation.</title>
        <authorList>
            <consortium name="The Broad Institute Genomics Platform"/>
            <consortium name="The Broad Institute Genome Sequencing Center for Infectious Disease"/>
            <person name="Wu L."/>
            <person name="Ma J."/>
        </authorList>
    </citation>
    <scope>NUCLEOTIDE SEQUENCE [LARGE SCALE GENOMIC DNA]</scope>
    <source>
        <strain evidence="3">DT28</strain>
    </source>
</reference>
<gene>
    <name evidence="2" type="ORF">ACFO3I_12775</name>
</gene>
<sequence length="170" mass="19371">MIKRLLDKLVFGAALLLSLQLPLLAEHYHQYLAGFYQATQLQVDGYSATAKAHQFADLDAMIAQHLQNPEPSVRDDARQKQATVDLLQELQAGIYTFEQGYLPEKLWFMLQPKRLSQLQDVVKNFTPGIPLTGEALLFAVLCALLLNLLLMWPFYAFGRQKTIKQHEVRS</sequence>